<feature type="signal peptide" evidence="2">
    <location>
        <begin position="1"/>
        <end position="21"/>
    </location>
</feature>
<name>A0A7C3HTS3_MEIRU</name>
<proteinExistence type="predicted"/>
<gene>
    <name evidence="3" type="ORF">ENS82_14845</name>
</gene>
<dbReference type="AlphaFoldDB" id="A0A7C3HTS3"/>
<evidence type="ECO:0000256" key="1">
    <source>
        <dbReference type="SAM" id="MobiDB-lite"/>
    </source>
</evidence>
<keyword evidence="2" id="KW-0732">Signal</keyword>
<evidence type="ECO:0000313" key="3">
    <source>
        <dbReference type="EMBL" id="HFG21962.1"/>
    </source>
</evidence>
<reference evidence="3" key="1">
    <citation type="journal article" date="2020" name="mSystems">
        <title>Genome- and Community-Level Interaction Insights into Carbon Utilization and Element Cycling Functions of Hydrothermarchaeota in Hydrothermal Sediment.</title>
        <authorList>
            <person name="Zhou Z."/>
            <person name="Liu Y."/>
            <person name="Xu W."/>
            <person name="Pan J."/>
            <person name="Luo Z.H."/>
            <person name="Li M."/>
        </authorList>
    </citation>
    <scope>NUCLEOTIDE SEQUENCE [LARGE SCALE GENOMIC DNA]</scope>
    <source>
        <strain evidence="3">SpSt-524</strain>
    </source>
</reference>
<protein>
    <submittedName>
        <fullName evidence="3">Phosphoribosylglycinamide synthetase</fullName>
    </submittedName>
</protein>
<feature type="chain" id="PRO_5028287193" evidence="2">
    <location>
        <begin position="22"/>
        <end position="452"/>
    </location>
</feature>
<dbReference type="Gene3D" id="2.60.220.30">
    <property type="match status" value="1"/>
</dbReference>
<sequence>MGKKRAYLAAALLLGLLGACGGGSRPAEPEPAPKGTPTDDPVTATIGPEGGRLASADGVLTLEIPPGAVSAPTEFGIQPITNTAGGLGNGYRLTPEGQAFLKPVRLTFGYAEEELEGAQPGGLGLAFQDAKGVWWAHLGTELDEASRTLSVETRHFSDWVRKTFWVFIPKEARLKVGESIGLMVVACVREEYVGPSPDEDELLVPLIQERELCDHSVRTGKWAVNGIPGGNSAHGTVTPLQPSSRATYTAPAQVPSPNPVTVTADLTWEEKGLTKRFTSRITVEDALAQVHVTGSFNRAGYHIAFGIIADVQDRFEADLWLSSEPGGSGSYVSNLQNTASTEANVRLEPGLEQGVCSFQLGGDYEHLTLGSGQFFGATLKDYYFGLGGSGVVPPVTWYVRTDEGCVSNTEPGYSGEGGISFVVDLSRLQKPGDTYTFTDSPFLGWEFRFERR</sequence>
<organism evidence="3">
    <name type="scientific">Meiothermus ruber</name>
    <dbReference type="NCBI Taxonomy" id="277"/>
    <lineage>
        <taxon>Bacteria</taxon>
        <taxon>Thermotogati</taxon>
        <taxon>Deinococcota</taxon>
        <taxon>Deinococci</taxon>
        <taxon>Thermales</taxon>
        <taxon>Thermaceae</taxon>
        <taxon>Meiothermus</taxon>
    </lineage>
</organism>
<evidence type="ECO:0000256" key="2">
    <source>
        <dbReference type="SAM" id="SignalP"/>
    </source>
</evidence>
<dbReference type="EMBL" id="DSWI01000036">
    <property type="protein sequence ID" value="HFG21962.1"/>
    <property type="molecule type" value="Genomic_DNA"/>
</dbReference>
<comment type="caution">
    <text evidence="3">The sequence shown here is derived from an EMBL/GenBank/DDBJ whole genome shotgun (WGS) entry which is preliminary data.</text>
</comment>
<feature type="region of interest" description="Disordered" evidence="1">
    <location>
        <begin position="22"/>
        <end position="50"/>
    </location>
</feature>
<dbReference type="PROSITE" id="PS51257">
    <property type="entry name" value="PROKAR_LIPOPROTEIN"/>
    <property type="match status" value="1"/>
</dbReference>
<accession>A0A7C3HTS3</accession>